<evidence type="ECO:0000313" key="4">
    <source>
        <dbReference type="Proteomes" id="UP000252770"/>
    </source>
</evidence>
<name>A0A367YU78_9ACTN</name>
<dbReference type="GO" id="GO:0003700">
    <property type="term" value="F:DNA-binding transcription factor activity"/>
    <property type="evidence" value="ECO:0007669"/>
    <property type="project" value="InterPro"/>
</dbReference>
<keyword evidence="1" id="KW-0238">DNA-binding</keyword>
<dbReference type="GO" id="GO:0003677">
    <property type="term" value="F:DNA binding"/>
    <property type="evidence" value="ECO:0007669"/>
    <property type="project" value="UniProtKB-KW"/>
</dbReference>
<dbReference type="Proteomes" id="UP000252770">
    <property type="component" value="Unassembled WGS sequence"/>
</dbReference>
<dbReference type="SMART" id="SM00422">
    <property type="entry name" value="HTH_MERR"/>
    <property type="match status" value="1"/>
</dbReference>
<organism evidence="3 4">
    <name type="scientific">Desertihabitans brevis</name>
    <dbReference type="NCBI Taxonomy" id="2268447"/>
    <lineage>
        <taxon>Bacteria</taxon>
        <taxon>Bacillati</taxon>
        <taxon>Actinomycetota</taxon>
        <taxon>Actinomycetes</taxon>
        <taxon>Propionibacteriales</taxon>
        <taxon>Propionibacteriaceae</taxon>
        <taxon>Desertihabitans</taxon>
    </lineage>
</organism>
<evidence type="ECO:0000256" key="1">
    <source>
        <dbReference type="ARBA" id="ARBA00023125"/>
    </source>
</evidence>
<evidence type="ECO:0000313" key="3">
    <source>
        <dbReference type="EMBL" id="RCK69317.1"/>
    </source>
</evidence>
<dbReference type="AlphaFoldDB" id="A0A367YU78"/>
<dbReference type="EMBL" id="QOUI01000006">
    <property type="protein sequence ID" value="RCK69317.1"/>
    <property type="molecule type" value="Genomic_DNA"/>
</dbReference>
<comment type="caution">
    <text evidence="3">The sequence shown here is derived from an EMBL/GenBank/DDBJ whole genome shotgun (WGS) entry which is preliminary data.</text>
</comment>
<protein>
    <submittedName>
        <fullName evidence="3">MerR family transcriptional regulator</fullName>
    </submittedName>
</protein>
<reference evidence="3 4" key="1">
    <citation type="submission" date="2018-07" db="EMBL/GenBank/DDBJ databases">
        <title>Desertimonas flava gen. nov. sp. nov.</title>
        <authorList>
            <person name="Liu S."/>
        </authorList>
    </citation>
    <scope>NUCLEOTIDE SEQUENCE [LARGE SCALE GENOMIC DNA]</scope>
    <source>
        <strain evidence="3 4">16Sb5-5</strain>
    </source>
</reference>
<dbReference type="PRINTS" id="PR00040">
    <property type="entry name" value="HTHMERR"/>
</dbReference>
<dbReference type="InterPro" id="IPR000551">
    <property type="entry name" value="MerR-type_HTH_dom"/>
</dbReference>
<feature type="domain" description="HTH merR-type" evidence="2">
    <location>
        <begin position="1"/>
        <end position="72"/>
    </location>
</feature>
<dbReference type="PANTHER" id="PTHR30204">
    <property type="entry name" value="REDOX-CYCLING DRUG-SENSING TRANSCRIPTIONAL ACTIVATOR SOXR"/>
    <property type="match status" value="1"/>
</dbReference>
<dbReference type="CDD" id="cd04780">
    <property type="entry name" value="HTH_MerR-like_sg5"/>
    <property type="match status" value="1"/>
</dbReference>
<evidence type="ECO:0000259" key="2">
    <source>
        <dbReference type="PROSITE" id="PS50937"/>
    </source>
</evidence>
<dbReference type="InterPro" id="IPR009061">
    <property type="entry name" value="DNA-bd_dom_put_sf"/>
</dbReference>
<accession>A0A367YU78</accession>
<dbReference type="InterPro" id="IPR047057">
    <property type="entry name" value="MerR_fam"/>
</dbReference>
<dbReference type="Pfam" id="PF13411">
    <property type="entry name" value="MerR_1"/>
    <property type="match status" value="1"/>
</dbReference>
<dbReference type="SUPFAM" id="SSF46955">
    <property type="entry name" value="Putative DNA-binding domain"/>
    <property type="match status" value="1"/>
</dbReference>
<sequence>MQVRISELSTRTGVPVATIKYYLREGVLPAGERTSATQAVYGEHHVERLALVRALVEVAGVSVAGVKELTAVLDAGQPLGEVFGVAQRLVSAGGQPATEESSARVVQLTSGDSQPVSDVGAAMAARALDGFAAGDRVPSETWLRTYWEAAQLVARADLEEVGRRPGTTERVRLVAVGTSMGDVLLAGLRRVAQAQLTRTQLTRTQPEEES</sequence>
<dbReference type="PANTHER" id="PTHR30204:SF98">
    <property type="entry name" value="HTH-TYPE TRANSCRIPTIONAL REGULATOR ADHR"/>
    <property type="match status" value="1"/>
</dbReference>
<keyword evidence="4" id="KW-1185">Reference proteome</keyword>
<gene>
    <name evidence="3" type="ORF">DT076_10465</name>
</gene>
<dbReference type="Gene3D" id="1.10.1660.10">
    <property type="match status" value="1"/>
</dbReference>
<dbReference type="PROSITE" id="PS50937">
    <property type="entry name" value="HTH_MERR_2"/>
    <property type="match status" value="1"/>
</dbReference>
<proteinExistence type="predicted"/>